<feature type="compositionally biased region" description="Low complexity" evidence="1">
    <location>
        <begin position="472"/>
        <end position="489"/>
    </location>
</feature>
<sequence>MWDPQERLTLQWKNHPSRPSALQPGETFRPRSVSPSARKKRQPIAASRVTAHYGTAETPARRTESPHPYTRTEHSPPRPESTTSDHQPQSSHETLDPDPPLYSGPVDDETHSDGGARSTPTAGRDQGNKGDSPPPTSRPIPVKPESDVGTKPSPEHVSVASLVARLAAVRRDNPDDALAQIDAILRQESGSMSQSQNTASDLRSQLSLASGSRSYTPSIGTDTSVANVSPPPDAVETVHDEPAEEDVDYADNDDDTSVSSITNPTYLGNHAHRKRGMTAFATTYRRPRPSSLQAYNTPQRHRGTEALPIVSEGPESKRESRRQKSIVTPPATIQVGAAKDSPHVARSATGGSGRPPSPMDVVDDLVEEFFAKGGGAKREVQASASDEIEEKLRRWDAMSTPDREEAKAQTRSFTSGEAQHLAMPYSNARSSASQRSPRSDATEELCSKVTKESVIATPSRRQHPWDSTTPTSSDDGPVGVTSVDGSTGVEVEYTPLDTDLSSSKQTRSSPSRHPYDDQTRQEANHFPIEPMYSFDAFEDAEQVNWGTTPSFSGEQHARSSDLADEFDSAWVDLPSSAFFPESKRFWSNGETDSTVGRVVPLKPEPKIVRDLGTNDSFGNVHKDKSQFHTNSTDYSVPDDESATTPSIHGNVQKIEARVYQSNNRPGARYFPPARVSAPHTSGSYEQGRWEEEKYDTTVTATQFHVNASPKAPRGLRGFLNRRYNKGNSGTSQVSVGSGSRYSSRYSQKRIHTLFQNGNEREKDYKEMDPPYASHRGGRASLSPSRERSRSLDERRLRHPGKGRKFSRFVPVYDDDDRNRTAQAYS</sequence>
<evidence type="ECO:0000256" key="1">
    <source>
        <dbReference type="SAM" id="MobiDB-lite"/>
    </source>
</evidence>
<feature type="region of interest" description="Disordered" evidence="1">
    <location>
        <begin position="1"/>
        <end position="156"/>
    </location>
</feature>
<name>A0A8J9X3W9_PHATR</name>
<feature type="compositionally biased region" description="Acidic residues" evidence="1">
    <location>
        <begin position="242"/>
        <end position="256"/>
    </location>
</feature>
<dbReference type="EMBL" id="OU594957">
    <property type="protein sequence ID" value="CAG9281982.1"/>
    <property type="molecule type" value="Genomic_DNA"/>
</dbReference>
<gene>
    <name evidence="2" type="ORF">PTTT1_LOCUS18171</name>
</gene>
<accession>A0A8J9X3W9</accession>
<dbReference type="Proteomes" id="UP000836788">
    <property type="component" value="Chromosome 16"/>
</dbReference>
<organism evidence="2">
    <name type="scientific">Phaeodactylum tricornutum</name>
    <name type="common">Diatom</name>
    <dbReference type="NCBI Taxonomy" id="2850"/>
    <lineage>
        <taxon>Eukaryota</taxon>
        <taxon>Sar</taxon>
        <taxon>Stramenopiles</taxon>
        <taxon>Ochrophyta</taxon>
        <taxon>Bacillariophyta</taxon>
        <taxon>Bacillariophyceae</taxon>
        <taxon>Bacillariophycidae</taxon>
        <taxon>Naviculales</taxon>
        <taxon>Phaeodactylaceae</taxon>
        <taxon>Phaeodactylum</taxon>
    </lineage>
</organism>
<feature type="compositionally biased region" description="Basic and acidic residues" evidence="1">
    <location>
        <begin position="784"/>
        <end position="795"/>
    </location>
</feature>
<feature type="compositionally biased region" description="Basic and acidic residues" evidence="1">
    <location>
        <begin position="390"/>
        <end position="408"/>
    </location>
</feature>
<proteinExistence type="predicted"/>
<feature type="compositionally biased region" description="Basic and acidic residues" evidence="1">
    <location>
        <begin position="437"/>
        <end position="451"/>
    </location>
</feature>
<feature type="compositionally biased region" description="Polar residues" evidence="1">
    <location>
        <begin position="188"/>
        <end position="227"/>
    </location>
</feature>
<feature type="compositionally biased region" description="Low complexity" evidence="1">
    <location>
        <begin position="726"/>
        <end position="745"/>
    </location>
</feature>
<feature type="compositionally biased region" description="Polar residues" evidence="1">
    <location>
        <begin position="80"/>
        <end position="92"/>
    </location>
</feature>
<feature type="compositionally biased region" description="Basic residues" evidence="1">
    <location>
        <begin position="796"/>
        <end position="806"/>
    </location>
</feature>
<reference evidence="2" key="1">
    <citation type="submission" date="2022-02" db="EMBL/GenBank/DDBJ databases">
        <authorList>
            <person name="Giguere J D."/>
        </authorList>
    </citation>
    <scope>NUCLEOTIDE SEQUENCE</scope>
    <source>
        <strain evidence="2">CCAP 1055/1</strain>
    </source>
</reference>
<feature type="compositionally biased region" description="Low complexity" evidence="1">
    <location>
        <begin position="501"/>
        <end position="511"/>
    </location>
</feature>
<protein>
    <submittedName>
        <fullName evidence="2">Uncharacterized protein</fullName>
    </submittedName>
</protein>
<feature type="compositionally biased region" description="Basic and acidic residues" evidence="1">
    <location>
        <begin position="758"/>
        <end position="768"/>
    </location>
</feature>
<feature type="compositionally biased region" description="Basic and acidic residues" evidence="1">
    <location>
        <begin position="59"/>
        <end position="77"/>
    </location>
</feature>
<feature type="region of interest" description="Disordered" evidence="1">
    <location>
        <begin position="708"/>
        <end position="825"/>
    </location>
</feature>
<feature type="region of interest" description="Disordered" evidence="1">
    <location>
        <begin position="610"/>
        <end position="647"/>
    </location>
</feature>
<dbReference type="AlphaFoldDB" id="A0A8J9X3W9"/>
<feature type="compositionally biased region" description="Pro residues" evidence="1">
    <location>
        <begin position="132"/>
        <end position="142"/>
    </location>
</feature>
<feature type="region of interest" description="Disordered" evidence="1">
    <location>
        <begin position="187"/>
        <end position="521"/>
    </location>
</feature>
<evidence type="ECO:0000313" key="2">
    <source>
        <dbReference type="EMBL" id="CAG9281982.1"/>
    </source>
</evidence>
<feature type="compositionally biased region" description="Polar residues" evidence="1">
    <location>
        <begin position="257"/>
        <end position="266"/>
    </location>
</feature>
<feature type="compositionally biased region" description="Low complexity" evidence="1">
    <location>
        <begin position="426"/>
        <end position="436"/>
    </location>
</feature>
<feature type="region of interest" description="Disordered" evidence="1">
    <location>
        <begin position="669"/>
        <end position="688"/>
    </location>
</feature>